<dbReference type="SUPFAM" id="SSF51445">
    <property type="entry name" value="(Trans)glycosidases"/>
    <property type="match status" value="1"/>
</dbReference>
<feature type="region of interest" description="Disordered" evidence="4">
    <location>
        <begin position="481"/>
        <end position="504"/>
    </location>
</feature>
<evidence type="ECO:0000256" key="1">
    <source>
        <dbReference type="ARBA" id="ARBA00008061"/>
    </source>
</evidence>
<proteinExistence type="inferred from homology"/>
<dbReference type="InterPro" id="IPR011837">
    <property type="entry name" value="Glycogen_debranch_GlgX"/>
</dbReference>
<dbReference type="Pfam" id="PF00128">
    <property type="entry name" value="Alpha-amylase"/>
    <property type="match status" value="1"/>
</dbReference>
<dbReference type="EMBL" id="BMJY01000005">
    <property type="protein sequence ID" value="GGH42507.1"/>
    <property type="molecule type" value="Genomic_DNA"/>
</dbReference>
<dbReference type="Gene3D" id="2.60.40.1180">
    <property type="entry name" value="Golgi alpha-mannosidase II"/>
    <property type="match status" value="1"/>
</dbReference>
<dbReference type="GO" id="GO:0004135">
    <property type="term" value="F:amylo-alpha-1,6-glucosidase activity"/>
    <property type="evidence" value="ECO:0007669"/>
    <property type="project" value="InterPro"/>
</dbReference>
<evidence type="ECO:0000256" key="3">
    <source>
        <dbReference type="ARBA" id="ARBA00023295"/>
    </source>
</evidence>
<dbReference type="Gene3D" id="3.20.20.80">
    <property type="entry name" value="Glycosidases"/>
    <property type="match status" value="1"/>
</dbReference>
<evidence type="ECO:0000313" key="6">
    <source>
        <dbReference type="EMBL" id="GGH42507.1"/>
    </source>
</evidence>
<protein>
    <submittedName>
        <fullName evidence="6">Glycogen operon protein GlgX homolog</fullName>
    </submittedName>
</protein>
<evidence type="ECO:0000313" key="7">
    <source>
        <dbReference type="Proteomes" id="UP000657592"/>
    </source>
</evidence>
<dbReference type="Gene3D" id="2.60.40.10">
    <property type="entry name" value="Immunoglobulins"/>
    <property type="match status" value="1"/>
</dbReference>
<dbReference type="InterPro" id="IPR013780">
    <property type="entry name" value="Glyco_hydro_b"/>
</dbReference>
<dbReference type="CDD" id="cd02856">
    <property type="entry name" value="E_set_GDE_Isoamylase_N"/>
    <property type="match status" value="1"/>
</dbReference>
<sequence>MTPVTWRSWGERARVWPGREWPLGATWTPDSTNFAVYAPNATAVDLCLFDDSDRETRYELTEHTLGIWHGALPGIRPGQRYGYRVDGPWDPASGYRFNPHKLLLDPYALATSGTLIAEQPIYGAREDDRSVRDDTDSSGYTARSVVVDPAFDWEGDAPMRRRWRDTVIYELHVKGFTKLHDRVPEHLRGTYAGLAEPAVVDYLRDLGVTAVELLPVQQFFSEPALLERGLTNYWGYNTLSYFAPDASYSSSGDRGQQVTEFKHMVKALHRAGIEVILDVVYNHTAEAGPDGPTLSFRGLDDRGFYKRVIAPDGGFDDRYWDVTGCGNTVDSWNPLALRLILDSLRYWVTEMHVDGFRFDLMSALTRTGYEVDFACALLIAIDQDPILRHVKLIAEPWDVSMDGYLVGRMPPPWVEWNDQYRDTIRDFWRGRAPIRDVATRLAGSSDLYADDGRSAFNSVNFITAHDGFTLRDLVSYDRKHNEANGEGNRDGTDNNRSWNHGVEGETDDPDIVALRRRQAANLMVTLCLSNGVPMITAGDERGRTQRGNNNAYCQDNEISWIDWRPDDAWLDLYEITKAALRLRREHPALRQRHWFEGRPTIKGGSLDLAWLHPDGRLMKDGDWADGGLRTVGMFVSGRPLREPGPRGEQLIDDSFLLWFNAFHEPVEVRLPENDWVNTGEVVLSTDPEIPEGLRMNAGTTAQLGARTVVVVRSL</sequence>
<dbReference type="SUPFAM" id="SSF51011">
    <property type="entry name" value="Glycosyl hydrolase domain"/>
    <property type="match status" value="1"/>
</dbReference>
<name>A0A917IG89_9MICO</name>
<dbReference type="SUPFAM" id="SSF81296">
    <property type="entry name" value="E set domains"/>
    <property type="match status" value="1"/>
</dbReference>
<reference evidence="6" key="1">
    <citation type="journal article" date="2014" name="Int. J. Syst. Evol. Microbiol.">
        <title>Complete genome sequence of Corynebacterium casei LMG S-19264T (=DSM 44701T), isolated from a smear-ripened cheese.</title>
        <authorList>
            <consortium name="US DOE Joint Genome Institute (JGI-PGF)"/>
            <person name="Walter F."/>
            <person name="Albersmeier A."/>
            <person name="Kalinowski J."/>
            <person name="Ruckert C."/>
        </authorList>
    </citation>
    <scope>NUCLEOTIDE SEQUENCE</scope>
    <source>
        <strain evidence="6">CGMCC 1.15794</strain>
    </source>
</reference>
<gene>
    <name evidence="6" type="ORF">GCM10010921_15770</name>
</gene>
<comment type="caution">
    <text evidence="6">The sequence shown here is derived from an EMBL/GenBank/DDBJ whole genome shotgun (WGS) entry which is preliminary data.</text>
</comment>
<dbReference type="Proteomes" id="UP000657592">
    <property type="component" value="Unassembled WGS sequence"/>
</dbReference>
<evidence type="ECO:0000259" key="5">
    <source>
        <dbReference type="SMART" id="SM00642"/>
    </source>
</evidence>
<dbReference type="InterPro" id="IPR014756">
    <property type="entry name" value="Ig_E-set"/>
</dbReference>
<dbReference type="InterPro" id="IPR044505">
    <property type="entry name" value="GlgX_Isoamylase_N_E_set"/>
</dbReference>
<feature type="domain" description="Glycosyl hydrolase family 13 catalytic" evidence="5">
    <location>
        <begin position="170"/>
        <end position="583"/>
    </location>
</feature>
<dbReference type="NCBIfam" id="TIGR02100">
    <property type="entry name" value="glgX_debranch"/>
    <property type="match status" value="1"/>
</dbReference>
<dbReference type="Pfam" id="PF02922">
    <property type="entry name" value="CBM_48"/>
    <property type="match status" value="1"/>
</dbReference>
<evidence type="ECO:0000256" key="4">
    <source>
        <dbReference type="SAM" id="MobiDB-lite"/>
    </source>
</evidence>
<dbReference type="SMART" id="SM00642">
    <property type="entry name" value="Aamy"/>
    <property type="match status" value="1"/>
</dbReference>
<keyword evidence="2" id="KW-0378">Hydrolase</keyword>
<comment type="similarity">
    <text evidence="1">Belongs to the glycosyl hydrolase 13 family.</text>
</comment>
<dbReference type="RefSeq" id="WP_188755731.1">
    <property type="nucleotide sequence ID" value="NZ_BMJY01000005.1"/>
</dbReference>
<evidence type="ECO:0000256" key="2">
    <source>
        <dbReference type="ARBA" id="ARBA00022801"/>
    </source>
</evidence>
<dbReference type="GO" id="GO:0005980">
    <property type="term" value="P:glycogen catabolic process"/>
    <property type="evidence" value="ECO:0007669"/>
    <property type="project" value="InterPro"/>
</dbReference>
<reference evidence="6" key="2">
    <citation type="submission" date="2020-09" db="EMBL/GenBank/DDBJ databases">
        <authorList>
            <person name="Sun Q."/>
            <person name="Zhou Y."/>
        </authorList>
    </citation>
    <scope>NUCLEOTIDE SEQUENCE</scope>
    <source>
        <strain evidence="6">CGMCC 1.15794</strain>
    </source>
</reference>
<dbReference type="PANTHER" id="PTHR43002">
    <property type="entry name" value="GLYCOGEN DEBRANCHING ENZYME"/>
    <property type="match status" value="1"/>
</dbReference>
<keyword evidence="3" id="KW-0326">Glycosidase</keyword>
<keyword evidence="7" id="KW-1185">Reference proteome</keyword>
<accession>A0A917IG89</accession>
<dbReference type="AlphaFoldDB" id="A0A917IG89"/>
<dbReference type="InterPro" id="IPR013783">
    <property type="entry name" value="Ig-like_fold"/>
</dbReference>
<dbReference type="InterPro" id="IPR017853">
    <property type="entry name" value="GH"/>
</dbReference>
<dbReference type="InterPro" id="IPR004193">
    <property type="entry name" value="Glyco_hydro_13_N"/>
</dbReference>
<dbReference type="InterPro" id="IPR006047">
    <property type="entry name" value="GH13_cat_dom"/>
</dbReference>
<feature type="compositionally biased region" description="Basic and acidic residues" evidence="4">
    <location>
        <begin position="481"/>
        <end position="493"/>
    </location>
</feature>
<organism evidence="6 7">
    <name type="scientific">Microbacterium album</name>
    <dbReference type="NCBI Taxonomy" id="2053191"/>
    <lineage>
        <taxon>Bacteria</taxon>
        <taxon>Bacillati</taxon>
        <taxon>Actinomycetota</taxon>
        <taxon>Actinomycetes</taxon>
        <taxon>Micrococcales</taxon>
        <taxon>Microbacteriaceae</taxon>
        <taxon>Microbacterium</taxon>
    </lineage>
</organism>
<dbReference type="CDD" id="cd11326">
    <property type="entry name" value="AmyAc_Glg_debranch"/>
    <property type="match status" value="1"/>
</dbReference>